<dbReference type="PIRSF" id="PIRSF009180">
    <property type="entry name" value="UCP009180"/>
    <property type="match status" value="1"/>
</dbReference>
<dbReference type="Gene3D" id="3.40.5.90">
    <property type="entry name" value="CDGSH iron-sulfur domain, mitoNEET-type"/>
    <property type="match status" value="2"/>
</dbReference>
<dbReference type="PANTHER" id="PTHR46491:SF3">
    <property type="entry name" value="CDGSH IRON-SULFUR DOMAIN-CONTAINING PROTEIN 3, MITOCHONDRIAL"/>
    <property type="match status" value="1"/>
</dbReference>
<dbReference type="RefSeq" id="WP_397082101.1">
    <property type="nucleotide sequence ID" value="NZ_JBITGY010000004.1"/>
</dbReference>
<dbReference type="InterPro" id="IPR018967">
    <property type="entry name" value="FeS-contain_CDGSH-typ"/>
</dbReference>
<proteinExistence type="predicted"/>
<accession>A0ABW7YSG7</accession>
<organism evidence="6 7">
    <name type="scientific">Nonomuraea typhae</name>
    <dbReference type="NCBI Taxonomy" id="2603600"/>
    <lineage>
        <taxon>Bacteria</taxon>
        <taxon>Bacillati</taxon>
        <taxon>Actinomycetota</taxon>
        <taxon>Actinomycetes</taxon>
        <taxon>Streptosporangiales</taxon>
        <taxon>Streptosporangiaceae</taxon>
        <taxon>Nonomuraea</taxon>
    </lineage>
</organism>
<evidence type="ECO:0000259" key="5">
    <source>
        <dbReference type="SMART" id="SM00704"/>
    </source>
</evidence>
<evidence type="ECO:0000256" key="1">
    <source>
        <dbReference type="ARBA" id="ARBA00022714"/>
    </source>
</evidence>
<dbReference type="InterPro" id="IPR010693">
    <property type="entry name" value="Divergent_4Fe-4S_mono-cluster"/>
</dbReference>
<evidence type="ECO:0000256" key="2">
    <source>
        <dbReference type="ARBA" id="ARBA00022723"/>
    </source>
</evidence>
<sequence>MHIQVTEDGPYEVTGSVPLAQQIIGADGQGQSVRWEQGVEYPVKEMYRLCRCGRSGSKPYCDGSHERAGFDGTEVASREPYLMQAGEQDGPEVTLTDAPALCAFARFCDADGQVWSLVEMDGQGGAVRQEAGDCPSGRLVAWDPAARRVAWEAVARTPLEPDLPPSIGLVEDPVQGVSGPIWVRGGITVTAADGTDYEVRNRVTLCRCGASRNKPFCDGSHAAIGFRDE</sequence>
<keyword evidence="1" id="KW-0001">2Fe-2S</keyword>
<protein>
    <submittedName>
        <fullName evidence="6">CDGSH iron-sulfur domain-containing protein</fullName>
    </submittedName>
</protein>
<dbReference type="EMBL" id="JBITGY010000004">
    <property type="protein sequence ID" value="MFI6498867.1"/>
    <property type="molecule type" value="Genomic_DNA"/>
</dbReference>
<gene>
    <name evidence="6" type="ORF">ACIBG2_15870</name>
</gene>
<evidence type="ECO:0000256" key="4">
    <source>
        <dbReference type="ARBA" id="ARBA00023014"/>
    </source>
</evidence>
<reference evidence="6 7" key="1">
    <citation type="submission" date="2024-10" db="EMBL/GenBank/DDBJ databases">
        <title>The Natural Products Discovery Center: Release of the First 8490 Sequenced Strains for Exploring Actinobacteria Biosynthetic Diversity.</title>
        <authorList>
            <person name="Kalkreuter E."/>
            <person name="Kautsar S.A."/>
            <person name="Yang D."/>
            <person name="Bader C.D."/>
            <person name="Teijaro C.N."/>
            <person name="Fluegel L."/>
            <person name="Davis C.M."/>
            <person name="Simpson J.R."/>
            <person name="Lauterbach L."/>
            <person name="Steele A.D."/>
            <person name="Gui C."/>
            <person name="Meng S."/>
            <person name="Li G."/>
            <person name="Viehrig K."/>
            <person name="Ye F."/>
            <person name="Su P."/>
            <person name="Kiefer A.F."/>
            <person name="Nichols A."/>
            <person name="Cepeda A.J."/>
            <person name="Yan W."/>
            <person name="Fan B."/>
            <person name="Jiang Y."/>
            <person name="Adhikari A."/>
            <person name="Zheng C.-J."/>
            <person name="Schuster L."/>
            <person name="Cowan T.M."/>
            <person name="Smanski M.J."/>
            <person name="Chevrette M.G."/>
            <person name="De Carvalho L.P.S."/>
            <person name="Shen B."/>
        </authorList>
    </citation>
    <scope>NUCLEOTIDE SEQUENCE [LARGE SCALE GENOMIC DNA]</scope>
    <source>
        <strain evidence="6 7">NPDC050545</strain>
    </source>
</reference>
<keyword evidence="3" id="KW-0408">Iron</keyword>
<evidence type="ECO:0000256" key="3">
    <source>
        <dbReference type="ARBA" id="ARBA00023004"/>
    </source>
</evidence>
<dbReference type="SMART" id="SM00704">
    <property type="entry name" value="ZnF_CDGSH"/>
    <property type="match status" value="2"/>
</dbReference>
<comment type="caution">
    <text evidence="6">The sequence shown here is derived from an EMBL/GenBank/DDBJ whole genome shotgun (WGS) entry which is preliminary data.</text>
</comment>
<name>A0ABW7YSG7_9ACTN</name>
<keyword evidence="4" id="KW-0411">Iron-sulfur</keyword>
<dbReference type="InterPro" id="IPR042216">
    <property type="entry name" value="MitoNEET_CISD"/>
</dbReference>
<keyword evidence="7" id="KW-1185">Reference proteome</keyword>
<feature type="domain" description="Iron-binding zinc finger CDGSH type" evidence="5">
    <location>
        <begin position="190"/>
        <end position="227"/>
    </location>
</feature>
<dbReference type="Pfam" id="PF09360">
    <property type="entry name" value="zf-CDGSH"/>
    <property type="match status" value="2"/>
</dbReference>
<dbReference type="InterPro" id="IPR052950">
    <property type="entry name" value="CISD"/>
</dbReference>
<feature type="domain" description="Iron-binding zinc finger CDGSH type" evidence="5">
    <location>
        <begin position="37"/>
        <end position="71"/>
    </location>
</feature>
<dbReference type="InterPro" id="IPR016548">
    <property type="entry name" value="UCP009180"/>
</dbReference>
<evidence type="ECO:0000313" key="6">
    <source>
        <dbReference type="EMBL" id="MFI6498867.1"/>
    </source>
</evidence>
<dbReference type="Proteomes" id="UP001612741">
    <property type="component" value="Unassembled WGS sequence"/>
</dbReference>
<evidence type="ECO:0000313" key="7">
    <source>
        <dbReference type="Proteomes" id="UP001612741"/>
    </source>
</evidence>
<dbReference type="PANTHER" id="PTHR46491">
    <property type="entry name" value="CDGSH IRON SULFUR DOMAIN PROTEIN HOMOLOG"/>
    <property type="match status" value="1"/>
</dbReference>
<keyword evidence="2" id="KW-0479">Metal-binding</keyword>
<dbReference type="Pfam" id="PF06902">
    <property type="entry name" value="Fer4_19"/>
    <property type="match status" value="1"/>
</dbReference>